<organism evidence="2 3">
    <name type="scientific">Stylonychia lemnae</name>
    <name type="common">Ciliate</name>
    <dbReference type="NCBI Taxonomy" id="5949"/>
    <lineage>
        <taxon>Eukaryota</taxon>
        <taxon>Sar</taxon>
        <taxon>Alveolata</taxon>
        <taxon>Ciliophora</taxon>
        <taxon>Intramacronucleata</taxon>
        <taxon>Spirotrichea</taxon>
        <taxon>Stichotrichia</taxon>
        <taxon>Sporadotrichida</taxon>
        <taxon>Oxytrichidae</taxon>
        <taxon>Stylonychinae</taxon>
        <taxon>Stylonychia</taxon>
    </lineage>
</organism>
<evidence type="ECO:0000256" key="1">
    <source>
        <dbReference type="SAM" id="Phobius"/>
    </source>
</evidence>
<reference evidence="2 3" key="1">
    <citation type="submission" date="2014-06" db="EMBL/GenBank/DDBJ databases">
        <authorList>
            <person name="Swart Estienne"/>
        </authorList>
    </citation>
    <scope>NUCLEOTIDE SEQUENCE [LARGE SCALE GENOMIC DNA]</scope>
    <source>
        <strain evidence="2 3">130c</strain>
    </source>
</reference>
<keyword evidence="1" id="KW-0812">Transmembrane</keyword>
<feature type="transmembrane region" description="Helical" evidence="1">
    <location>
        <begin position="176"/>
        <end position="196"/>
    </location>
</feature>
<protein>
    <submittedName>
        <fullName evidence="2">Uncharacterized protein</fullName>
    </submittedName>
</protein>
<dbReference type="InParanoid" id="A0A078B415"/>
<gene>
    <name evidence="2" type="primary">Contig1780.g1926</name>
    <name evidence="2" type="ORF">STYLEM_18412</name>
</gene>
<accession>A0A078B415</accession>
<dbReference type="EMBL" id="CCKQ01017403">
    <property type="protein sequence ID" value="CDW89280.1"/>
    <property type="molecule type" value="Genomic_DNA"/>
</dbReference>
<feature type="transmembrane region" description="Helical" evidence="1">
    <location>
        <begin position="394"/>
        <end position="412"/>
    </location>
</feature>
<feature type="transmembrane region" description="Helical" evidence="1">
    <location>
        <begin position="433"/>
        <end position="456"/>
    </location>
</feature>
<evidence type="ECO:0000313" key="2">
    <source>
        <dbReference type="EMBL" id="CDW89280.1"/>
    </source>
</evidence>
<keyword evidence="3" id="KW-1185">Reference proteome</keyword>
<name>A0A078B415_STYLE</name>
<feature type="transmembrane region" description="Helical" evidence="1">
    <location>
        <begin position="368"/>
        <end position="388"/>
    </location>
</feature>
<dbReference type="Proteomes" id="UP000039865">
    <property type="component" value="Unassembled WGS sequence"/>
</dbReference>
<feature type="transmembrane region" description="Helical" evidence="1">
    <location>
        <begin position="131"/>
        <end position="156"/>
    </location>
</feature>
<feature type="transmembrane region" description="Helical" evidence="1">
    <location>
        <begin position="255"/>
        <end position="279"/>
    </location>
</feature>
<evidence type="ECO:0000313" key="3">
    <source>
        <dbReference type="Proteomes" id="UP000039865"/>
    </source>
</evidence>
<feature type="transmembrane region" description="Helical" evidence="1">
    <location>
        <begin position="216"/>
        <end position="235"/>
    </location>
</feature>
<keyword evidence="1" id="KW-0472">Membrane</keyword>
<keyword evidence="1" id="KW-1133">Transmembrane helix</keyword>
<proteinExistence type="predicted"/>
<dbReference type="AlphaFoldDB" id="A0A078B415"/>
<sequence>MEAGQKEFKPLEYKRSVVFAKNLTQYFDHQTKNSKKSQVLIEDQLSYDLIVARTTMKVYQEQEIQKIIGPQNLRVKARQACFKCAVLYQVGQQELVIYHFQQALTQARSYSLYFQCSIQEIAYNITKKRGLVIFITSIQFLTYCLFPCAHLTTAASGTASLVKTYYDNFDKYQSEIIIGICMFYCLIIFFFIQFVWKLAESEVKALPVFQKSSQDYGELMMPIIAYSFQFELSLIPVQCYLKLSDQNGLKGYKASIISLTAATFYYTLILIFCQLCILIDELLRSSLTNHVEKLNSYKQSTIQMEHDISNILDNRCNDEISSDQLKKSRTRFITSIEITDDQCKSFMVGLKEKKYWMAYMDMKKKHRLILGFILFLVNAIILCVNVEVKAIVNLLGSTTIPLLIYVFPGYLYHEYHKQDSSLILMMSMNRFHYKFSQIFSILGGLLILVYSTSLIYNTSDETQKSV</sequence>